<gene>
    <name evidence="2" type="ORF">SAMN05421835_101727</name>
</gene>
<evidence type="ECO:0000313" key="3">
    <source>
        <dbReference type="Proteomes" id="UP000199025"/>
    </source>
</evidence>
<feature type="transmembrane region" description="Helical" evidence="1">
    <location>
        <begin position="16"/>
        <end position="37"/>
    </location>
</feature>
<evidence type="ECO:0008006" key="4">
    <source>
        <dbReference type="Google" id="ProtNLM"/>
    </source>
</evidence>
<dbReference type="PANTHER" id="PTHR42305:SF1">
    <property type="entry name" value="MEMBRANE PROTEIN RV1733C-RELATED"/>
    <property type="match status" value="1"/>
</dbReference>
<evidence type="ECO:0000313" key="2">
    <source>
        <dbReference type="EMBL" id="SFI76950.1"/>
    </source>
</evidence>
<dbReference type="PANTHER" id="PTHR42305">
    <property type="entry name" value="MEMBRANE PROTEIN RV1733C-RELATED"/>
    <property type="match status" value="1"/>
</dbReference>
<proteinExistence type="predicted"/>
<feature type="transmembrane region" description="Helical" evidence="1">
    <location>
        <begin position="129"/>
        <end position="154"/>
    </location>
</feature>
<accession>A0A1I3KX16</accession>
<protein>
    <recommendedName>
        <fullName evidence="4">Transmembrane protein</fullName>
    </recommendedName>
</protein>
<dbReference type="InterPro" id="IPR039708">
    <property type="entry name" value="MT1774/Rv1733c-like"/>
</dbReference>
<name>A0A1I3KX16_9PSEU</name>
<keyword evidence="1" id="KW-0472">Membrane</keyword>
<dbReference type="AlphaFoldDB" id="A0A1I3KX16"/>
<dbReference type="Proteomes" id="UP000199025">
    <property type="component" value="Unassembled WGS sequence"/>
</dbReference>
<keyword evidence="1" id="KW-0812">Transmembrane</keyword>
<organism evidence="2 3">
    <name type="scientific">Amycolatopsis sacchari</name>
    <dbReference type="NCBI Taxonomy" id="115433"/>
    <lineage>
        <taxon>Bacteria</taxon>
        <taxon>Bacillati</taxon>
        <taxon>Actinomycetota</taxon>
        <taxon>Actinomycetes</taxon>
        <taxon>Pseudonocardiales</taxon>
        <taxon>Pseudonocardiaceae</taxon>
        <taxon>Amycolatopsis</taxon>
    </lineage>
</organism>
<evidence type="ECO:0000256" key="1">
    <source>
        <dbReference type="SAM" id="Phobius"/>
    </source>
</evidence>
<keyword evidence="3" id="KW-1185">Reference proteome</keyword>
<reference evidence="2 3" key="1">
    <citation type="submission" date="2016-10" db="EMBL/GenBank/DDBJ databases">
        <authorList>
            <person name="de Groot N.N."/>
        </authorList>
    </citation>
    <scope>NUCLEOTIDE SEQUENCE [LARGE SCALE GENOMIC DNA]</scope>
    <source>
        <strain evidence="2 3">DSM 44468</strain>
    </source>
</reference>
<dbReference type="STRING" id="115433.SAMN05421835_101727"/>
<sequence length="180" mass="19049">MTPNPLVRPVDRLESALLVFVVALVLAAVPFACAFGSQTYADRRAAEAATDRRPATAVLLADAPPEAVTPQGVPLDSRAAVVAAWQLADGSERTGTISADRGTAKGTRVPVWLDATGNPVAPPPQPGDLVVVGVMTALMTWLGFSAVVGGAFLASRALLDRHRRALWDREWAVLHLRRTP</sequence>
<keyword evidence="1" id="KW-1133">Transmembrane helix</keyword>
<dbReference type="EMBL" id="FORP01000001">
    <property type="protein sequence ID" value="SFI76950.1"/>
    <property type="molecule type" value="Genomic_DNA"/>
</dbReference>